<comment type="caution">
    <text evidence="1">The sequence shown here is derived from an EMBL/GenBank/DDBJ whole genome shotgun (WGS) entry which is preliminary data.</text>
</comment>
<organism evidence="1 2">
    <name type="scientific">Entomophthora muscae</name>
    <dbReference type="NCBI Taxonomy" id="34485"/>
    <lineage>
        <taxon>Eukaryota</taxon>
        <taxon>Fungi</taxon>
        <taxon>Fungi incertae sedis</taxon>
        <taxon>Zoopagomycota</taxon>
        <taxon>Entomophthoromycotina</taxon>
        <taxon>Entomophthoromycetes</taxon>
        <taxon>Entomophthorales</taxon>
        <taxon>Entomophthoraceae</taxon>
        <taxon>Entomophthora</taxon>
    </lineage>
</organism>
<dbReference type="Proteomes" id="UP001165960">
    <property type="component" value="Unassembled WGS sequence"/>
</dbReference>
<keyword evidence="2" id="KW-1185">Reference proteome</keyword>
<protein>
    <submittedName>
        <fullName evidence="1">Uncharacterized protein</fullName>
    </submittedName>
</protein>
<evidence type="ECO:0000313" key="2">
    <source>
        <dbReference type="Proteomes" id="UP001165960"/>
    </source>
</evidence>
<dbReference type="EMBL" id="QTSX02001486">
    <property type="protein sequence ID" value="KAJ9081288.1"/>
    <property type="molecule type" value="Genomic_DNA"/>
</dbReference>
<proteinExistence type="predicted"/>
<gene>
    <name evidence="1" type="ORF">DSO57_1016307</name>
</gene>
<reference evidence="1" key="1">
    <citation type="submission" date="2022-04" db="EMBL/GenBank/DDBJ databases">
        <title>Genome of the entomopathogenic fungus Entomophthora muscae.</title>
        <authorList>
            <person name="Elya C."/>
            <person name="Lovett B.R."/>
            <person name="Lee E."/>
            <person name="Macias A.M."/>
            <person name="Hajek A.E."/>
            <person name="De Bivort B.L."/>
            <person name="Kasson M.T."/>
            <person name="De Fine Licht H.H."/>
            <person name="Stajich J.E."/>
        </authorList>
    </citation>
    <scope>NUCLEOTIDE SEQUENCE</scope>
    <source>
        <strain evidence="1">Berkeley</strain>
    </source>
</reference>
<evidence type="ECO:0000313" key="1">
    <source>
        <dbReference type="EMBL" id="KAJ9081288.1"/>
    </source>
</evidence>
<accession>A0ACC2U369</accession>
<name>A0ACC2U369_9FUNG</name>
<sequence length="82" mass="9146">MSAVQLIDVQSALLNAVLVNQELSLPLKLSIYNACTVPDLICLLRTYKENFKVPLPEGCPHQQAEYRPACDDCASYPHSPMR</sequence>